<protein>
    <submittedName>
        <fullName evidence="6">TetR/AcrR family transcriptional regulator</fullName>
    </submittedName>
</protein>
<evidence type="ECO:0000256" key="4">
    <source>
        <dbReference type="PROSITE-ProRule" id="PRU00335"/>
    </source>
</evidence>
<dbReference type="Gene3D" id="1.10.357.10">
    <property type="entry name" value="Tetracycline Repressor, domain 2"/>
    <property type="match status" value="1"/>
</dbReference>
<evidence type="ECO:0000256" key="1">
    <source>
        <dbReference type="ARBA" id="ARBA00023015"/>
    </source>
</evidence>
<gene>
    <name evidence="6" type="ORF">ACFO0A_09345</name>
</gene>
<dbReference type="EMBL" id="JBHSDR010000006">
    <property type="protein sequence ID" value="MFC4295260.1"/>
    <property type="molecule type" value="Genomic_DNA"/>
</dbReference>
<keyword evidence="3" id="KW-0804">Transcription</keyword>
<dbReference type="InterPro" id="IPR036271">
    <property type="entry name" value="Tet_transcr_reg_TetR-rel_C_sf"/>
</dbReference>
<dbReference type="Pfam" id="PF00440">
    <property type="entry name" value="TetR_N"/>
    <property type="match status" value="1"/>
</dbReference>
<dbReference type="PANTHER" id="PTHR47506">
    <property type="entry name" value="TRANSCRIPTIONAL REGULATORY PROTEIN"/>
    <property type="match status" value="1"/>
</dbReference>
<evidence type="ECO:0000256" key="2">
    <source>
        <dbReference type="ARBA" id="ARBA00023125"/>
    </source>
</evidence>
<dbReference type="PRINTS" id="PR00455">
    <property type="entry name" value="HTHTETR"/>
</dbReference>
<reference evidence="7" key="1">
    <citation type="journal article" date="2019" name="Int. J. Syst. Evol. Microbiol.">
        <title>The Global Catalogue of Microorganisms (GCM) 10K type strain sequencing project: providing services to taxonomists for standard genome sequencing and annotation.</title>
        <authorList>
            <consortium name="The Broad Institute Genomics Platform"/>
            <consortium name="The Broad Institute Genome Sequencing Center for Infectious Disease"/>
            <person name="Wu L."/>
            <person name="Ma J."/>
        </authorList>
    </citation>
    <scope>NUCLEOTIDE SEQUENCE [LARGE SCALE GENOMIC DNA]</scope>
    <source>
        <strain evidence="7">CGMCC 1.12989</strain>
    </source>
</reference>
<name>A0ABV8RPH6_9SPHN</name>
<dbReference type="InterPro" id="IPR001647">
    <property type="entry name" value="HTH_TetR"/>
</dbReference>
<dbReference type="RefSeq" id="WP_379538742.1">
    <property type="nucleotide sequence ID" value="NZ_JBHSDR010000006.1"/>
</dbReference>
<dbReference type="PROSITE" id="PS50977">
    <property type="entry name" value="HTH_TETR_2"/>
    <property type="match status" value="1"/>
</dbReference>
<evidence type="ECO:0000259" key="5">
    <source>
        <dbReference type="PROSITE" id="PS50977"/>
    </source>
</evidence>
<dbReference type="InterPro" id="IPR009057">
    <property type="entry name" value="Homeodomain-like_sf"/>
</dbReference>
<evidence type="ECO:0000313" key="6">
    <source>
        <dbReference type="EMBL" id="MFC4295260.1"/>
    </source>
</evidence>
<dbReference type="SUPFAM" id="SSF46689">
    <property type="entry name" value="Homeodomain-like"/>
    <property type="match status" value="1"/>
</dbReference>
<evidence type="ECO:0000256" key="3">
    <source>
        <dbReference type="ARBA" id="ARBA00023163"/>
    </source>
</evidence>
<evidence type="ECO:0000313" key="7">
    <source>
        <dbReference type="Proteomes" id="UP001595828"/>
    </source>
</evidence>
<keyword evidence="1" id="KW-0805">Transcription regulation</keyword>
<accession>A0ABV8RPH6</accession>
<feature type="DNA-binding region" description="H-T-H motif" evidence="4">
    <location>
        <begin position="32"/>
        <end position="51"/>
    </location>
</feature>
<dbReference type="Gene3D" id="1.10.10.60">
    <property type="entry name" value="Homeodomain-like"/>
    <property type="match status" value="1"/>
</dbReference>
<feature type="domain" description="HTH tetR-type" evidence="5">
    <location>
        <begin position="9"/>
        <end position="69"/>
    </location>
</feature>
<dbReference type="SUPFAM" id="SSF48498">
    <property type="entry name" value="Tetracyclin repressor-like, C-terminal domain"/>
    <property type="match status" value="1"/>
</dbReference>
<keyword evidence="2 4" id="KW-0238">DNA-binding</keyword>
<dbReference type="Proteomes" id="UP001595828">
    <property type="component" value="Unassembled WGS sequence"/>
</dbReference>
<dbReference type="PANTHER" id="PTHR47506:SF7">
    <property type="entry name" value="TRANSCRIPTIONAL REGULATORY PROTEIN"/>
    <property type="match status" value="1"/>
</dbReference>
<keyword evidence="7" id="KW-1185">Reference proteome</keyword>
<comment type="caution">
    <text evidence="6">The sequence shown here is derived from an EMBL/GenBank/DDBJ whole genome shotgun (WGS) entry which is preliminary data.</text>
</comment>
<proteinExistence type="predicted"/>
<sequence>MRYSSDRKQETRARVLKEATKEIRTKGPHDFAVAGVMTRAGLTHGGFYAHFASKEALVAEAIGAMFDDARGRARTFQEIENPRDALRGYFAFYLSPAHRDGRDRGCPLPALTGDVARLTGPGSDRFRAGIKGLAGLLAGLLSRIGVEDAERQGNALLAQLVGAVSLARALGSGEASDAMLKDTQDQLLALYGLEDR</sequence>
<organism evidence="6 7">
    <name type="scientific">Novosphingobium tardum</name>
    <dbReference type="NCBI Taxonomy" id="1538021"/>
    <lineage>
        <taxon>Bacteria</taxon>
        <taxon>Pseudomonadati</taxon>
        <taxon>Pseudomonadota</taxon>
        <taxon>Alphaproteobacteria</taxon>
        <taxon>Sphingomonadales</taxon>
        <taxon>Sphingomonadaceae</taxon>
        <taxon>Novosphingobium</taxon>
    </lineage>
</organism>